<sequence>MSKKNIWNNLKEGHDLEENLPRYANHLMTSYYHYSMIRLSMNYYTFYEILGASEEKEVLALSEKMNVVHDIINKLVLSKLDGEATEDSVQKLDELRGEVIKKMKVLTSYIDIFQNYEYVLNRMEHRFKKDLEPINDEAFAQEIMQFIFNTKDSVIINSKIQEVIGQLPVRMTKARYFEILKNSLSMYKGSEKESLDNYLYMLRTSSMLYQPEGMNEYFPELIKVSDELKNLSYKDLDEEGYKKYANKIDETAVYIGQIIDGYAFMQEVLNNLYTVILSAPYVMKENSDDLTCKGIIKFVYDQFMKDHYEDIEDKIIDKLESLEGHQEEIYEEYTNLEMILSEVKEKNSAVIESLMLSKIFHSLDVIKLLLSTSLFVELNEVKLNETVDEAYLEKVTTELVNELTDLFKNSSQSIMRAVVSNTISKMPVFFSTPDEVTEYVTSSLSQCKDMAEKYACRELIRDIMSE</sequence>
<dbReference type="EMBL" id="AP024169">
    <property type="protein sequence ID" value="BCN30463.1"/>
    <property type="molecule type" value="Genomic_DNA"/>
</dbReference>
<evidence type="ECO:0000313" key="1">
    <source>
        <dbReference type="EMBL" id="BCN30463.1"/>
    </source>
</evidence>
<dbReference type="AlphaFoldDB" id="A0A7R7EKJ1"/>
<evidence type="ECO:0000313" key="2">
    <source>
        <dbReference type="Proteomes" id="UP000595897"/>
    </source>
</evidence>
<protein>
    <submittedName>
        <fullName evidence="1">Uncharacterized protein</fullName>
    </submittedName>
</protein>
<reference evidence="1 2" key="1">
    <citation type="submission" date="2020-11" db="EMBL/GenBank/DDBJ databases">
        <title>Draft genome sequencing of a Lachnospiraceae strain isolated from anoxic soil subjected to BSD treatment.</title>
        <authorList>
            <person name="Uek A."/>
            <person name="Tonouchi A."/>
        </authorList>
    </citation>
    <scope>NUCLEOTIDE SEQUENCE [LARGE SCALE GENOMIC DNA]</scope>
    <source>
        <strain evidence="1 2">TB5</strain>
    </source>
</reference>
<proteinExistence type="predicted"/>
<gene>
    <name evidence="1" type="ORF">bsdtb5_17580</name>
</gene>
<accession>A0A7R7EKJ1</accession>
<dbReference type="Proteomes" id="UP000595897">
    <property type="component" value="Chromosome"/>
</dbReference>
<keyword evidence="2" id="KW-1185">Reference proteome</keyword>
<name>A0A7R7EKJ1_9FIRM</name>
<organism evidence="1 2">
    <name type="scientific">Anaeromicropila herbilytica</name>
    <dbReference type="NCBI Taxonomy" id="2785025"/>
    <lineage>
        <taxon>Bacteria</taxon>
        <taxon>Bacillati</taxon>
        <taxon>Bacillota</taxon>
        <taxon>Clostridia</taxon>
        <taxon>Lachnospirales</taxon>
        <taxon>Lachnospiraceae</taxon>
        <taxon>Anaeromicropila</taxon>
    </lineage>
</organism>
<dbReference type="RefSeq" id="WP_271715679.1">
    <property type="nucleotide sequence ID" value="NZ_AP024169.1"/>
</dbReference>
<dbReference type="KEGG" id="ahb:bsdtb5_17580"/>